<dbReference type="Pfam" id="PF21706">
    <property type="entry name" value="FCSD_central"/>
    <property type="match status" value="1"/>
</dbReference>
<evidence type="ECO:0000256" key="1">
    <source>
        <dbReference type="SAM" id="SignalP"/>
    </source>
</evidence>
<dbReference type="RefSeq" id="WP_251973333.1">
    <property type="nucleotide sequence ID" value="NZ_AP025730.1"/>
</dbReference>
<dbReference type="Gene3D" id="3.50.50.60">
    <property type="entry name" value="FAD/NAD(P)-binding domain"/>
    <property type="match status" value="2"/>
</dbReference>
<dbReference type="InterPro" id="IPR036188">
    <property type="entry name" value="FAD/NAD-bd_sf"/>
</dbReference>
<organism evidence="4 5">
    <name type="scientific">Sphaerotilus microaerophilus</name>
    <dbReference type="NCBI Taxonomy" id="2914710"/>
    <lineage>
        <taxon>Bacteria</taxon>
        <taxon>Pseudomonadati</taxon>
        <taxon>Pseudomonadota</taxon>
        <taxon>Betaproteobacteria</taxon>
        <taxon>Burkholderiales</taxon>
        <taxon>Sphaerotilaceae</taxon>
        <taxon>Sphaerotilus</taxon>
    </lineage>
</organism>
<reference evidence="4" key="1">
    <citation type="submission" date="2022-04" db="EMBL/GenBank/DDBJ databases">
        <title>Whole genome sequence of Sphaerotilus sp. FB-5.</title>
        <authorList>
            <person name="Takeda M."/>
            <person name="Narihara S."/>
            <person name="Akimoto M."/>
            <person name="Akimoto R."/>
            <person name="Nishiyashiki S."/>
            <person name="Murakami T."/>
        </authorList>
    </citation>
    <scope>NUCLEOTIDE SEQUENCE</scope>
    <source>
        <strain evidence="4">FB-5</strain>
    </source>
</reference>
<evidence type="ECO:0000259" key="2">
    <source>
        <dbReference type="Pfam" id="PF07992"/>
    </source>
</evidence>
<feature type="domain" description="FAD/NAD(P)-binding" evidence="2">
    <location>
        <begin position="64"/>
        <end position="165"/>
    </location>
</feature>
<dbReference type="PANTHER" id="PTHR43755:SF1">
    <property type="entry name" value="FAD-DEPENDENT PYRIDINE NUCLEOTIDE-DISULPHIDE OXIDOREDUCTASE"/>
    <property type="match status" value="1"/>
</dbReference>
<dbReference type="PANTHER" id="PTHR43755">
    <property type="match status" value="1"/>
</dbReference>
<name>A0ABN6PL83_9BURK</name>
<dbReference type="PROSITE" id="PS51257">
    <property type="entry name" value="PROKAR_LIPOPROTEIN"/>
    <property type="match status" value="1"/>
</dbReference>
<sequence>MTLDRRQFLAGAAGASASLLTACATTTPAVPPATPAAAAPATAPLPFLVGNPGNALVAKGRAPRVVVCGGGWGGLSAAKQIRLQAPQAEVILLERNPVFFSCPMSNKWLVDVVDTQFLTFEYLAVSERHGYRFIQSEITQIDRAAKRVHTSLGYLDYDLLVMSPGIRYGYEAWFGNDRRAAEATRARFPAAYIPNAEHFALKRALQGFKGGEWVMTLPPPPQRCPPSPYERACLVAWWFKTHNIKGHITILDHKDGVRPIGVGFREAFRDLYGDIITYVPNAHVQELDPFAKRIKTKAGDLKFDHGVFMAPHQAGDLAWKAGAVGLTPEGKPTGWAAVDPLMLTLKNDPDVYVIGDAVGLVSPQFLFYPKAGHVANAHGKIVARYIAERLAGRAPKADLPDNLCYMLVNGEPRESIAVQFDYKINAQGIIEQTQIDDNDRRPELVTEDFRWFARMVEDLFA</sequence>
<dbReference type="PROSITE" id="PS51318">
    <property type="entry name" value="TAT"/>
    <property type="match status" value="1"/>
</dbReference>
<evidence type="ECO:0000313" key="5">
    <source>
        <dbReference type="Proteomes" id="UP001057498"/>
    </source>
</evidence>
<feature type="chain" id="PRO_5046256180" evidence="1">
    <location>
        <begin position="25"/>
        <end position="461"/>
    </location>
</feature>
<evidence type="ECO:0000313" key="4">
    <source>
        <dbReference type="EMBL" id="BDI05288.1"/>
    </source>
</evidence>
<dbReference type="Proteomes" id="UP001057498">
    <property type="component" value="Chromosome"/>
</dbReference>
<dbReference type="InterPro" id="IPR049386">
    <property type="entry name" value="FCSD_central"/>
</dbReference>
<feature type="signal peptide" evidence="1">
    <location>
        <begin position="1"/>
        <end position="24"/>
    </location>
</feature>
<dbReference type="EMBL" id="AP025730">
    <property type="protein sequence ID" value="BDI05288.1"/>
    <property type="molecule type" value="Genomic_DNA"/>
</dbReference>
<proteinExistence type="predicted"/>
<feature type="domain" description="Sulfide dehydrogenase [flavocytochrome c] flavoprotein chain central" evidence="3">
    <location>
        <begin position="201"/>
        <end position="300"/>
    </location>
</feature>
<dbReference type="InterPro" id="IPR023753">
    <property type="entry name" value="FAD/NAD-binding_dom"/>
</dbReference>
<keyword evidence="5" id="KW-1185">Reference proteome</keyword>
<protein>
    <submittedName>
        <fullName evidence="4">Flavocytochrome C sulfide dehydrogenase</fullName>
    </submittedName>
</protein>
<dbReference type="Pfam" id="PF07992">
    <property type="entry name" value="Pyr_redox_2"/>
    <property type="match status" value="1"/>
</dbReference>
<evidence type="ECO:0000259" key="3">
    <source>
        <dbReference type="Pfam" id="PF21706"/>
    </source>
</evidence>
<gene>
    <name evidence="4" type="primary">dhsU_1</name>
    <name evidence="4" type="ORF">CATMQ487_22580</name>
</gene>
<accession>A0ABN6PL83</accession>
<dbReference type="SUPFAM" id="SSF51905">
    <property type="entry name" value="FAD/NAD(P)-binding domain"/>
    <property type="match status" value="2"/>
</dbReference>
<dbReference type="InterPro" id="IPR006311">
    <property type="entry name" value="TAT_signal"/>
</dbReference>
<dbReference type="InterPro" id="IPR052541">
    <property type="entry name" value="SQRD"/>
</dbReference>
<keyword evidence="1" id="KW-0732">Signal</keyword>